<evidence type="ECO:0000259" key="8">
    <source>
        <dbReference type="PROSITE" id="PS50112"/>
    </source>
</evidence>
<dbReference type="SMART" id="SM00388">
    <property type="entry name" value="HisKA"/>
    <property type="match status" value="1"/>
</dbReference>
<dbReference type="InterPro" id="IPR004358">
    <property type="entry name" value="Sig_transdc_His_kin-like_C"/>
</dbReference>
<keyword evidence="4" id="KW-0808">Transferase</keyword>
<dbReference type="InterPro" id="IPR000014">
    <property type="entry name" value="PAS"/>
</dbReference>
<evidence type="ECO:0000256" key="1">
    <source>
        <dbReference type="ARBA" id="ARBA00000085"/>
    </source>
</evidence>
<dbReference type="PANTHER" id="PTHR43711">
    <property type="entry name" value="TWO-COMPONENT HISTIDINE KINASE"/>
    <property type="match status" value="1"/>
</dbReference>
<dbReference type="EMBL" id="FRCL01000010">
    <property type="protein sequence ID" value="SHM98998.1"/>
    <property type="molecule type" value="Genomic_DNA"/>
</dbReference>
<dbReference type="InterPro" id="IPR013656">
    <property type="entry name" value="PAS_4"/>
</dbReference>
<dbReference type="InterPro" id="IPR050736">
    <property type="entry name" value="Sensor_HK_Regulatory"/>
</dbReference>
<dbReference type="PROSITE" id="PS50113">
    <property type="entry name" value="PAC"/>
    <property type="match status" value="1"/>
</dbReference>
<evidence type="ECO:0000256" key="3">
    <source>
        <dbReference type="ARBA" id="ARBA00022553"/>
    </source>
</evidence>
<evidence type="ECO:0000313" key="10">
    <source>
        <dbReference type="EMBL" id="SHM98998.1"/>
    </source>
</evidence>
<dbReference type="PROSITE" id="PS50112">
    <property type="entry name" value="PAS"/>
    <property type="match status" value="1"/>
</dbReference>
<accession>A0A1M7N608</accession>
<evidence type="ECO:0000259" key="9">
    <source>
        <dbReference type="PROSITE" id="PS50113"/>
    </source>
</evidence>
<keyword evidence="6" id="KW-0902">Two-component regulatory system</keyword>
<dbReference type="InterPro" id="IPR003661">
    <property type="entry name" value="HisK_dim/P_dom"/>
</dbReference>
<dbReference type="PRINTS" id="PR00344">
    <property type="entry name" value="BCTRLSENSOR"/>
</dbReference>
<dbReference type="Proteomes" id="UP000184092">
    <property type="component" value="Unassembled WGS sequence"/>
</dbReference>
<reference evidence="11" key="1">
    <citation type="submission" date="2016-11" db="EMBL/GenBank/DDBJ databases">
        <authorList>
            <person name="Varghese N."/>
            <person name="Submissions S."/>
        </authorList>
    </citation>
    <scope>NUCLEOTIDE SEQUENCE [LARGE SCALE GENOMIC DNA]</scope>
    <source>
        <strain evidence="11">CGMCC 1.2749</strain>
    </source>
</reference>
<keyword evidence="3" id="KW-0597">Phosphoprotein</keyword>
<keyword evidence="5" id="KW-0418">Kinase</keyword>
<feature type="domain" description="PAC" evidence="9">
    <location>
        <begin position="65"/>
        <end position="117"/>
    </location>
</feature>
<dbReference type="InterPro" id="IPR005467">
    <property type="entry name" value="His_kinase_dom"/>
</dbReference>
<evidence type="ECO:0000313" key="11">
    <source>
        <dbReference type="Proteomes" id="UP000184092"/>
    </source>
</evidence>
<dbReference type="Pfam" id="PF08448">
    <property type="entry name" value="PAS_4"/>
    <property type="match status" value="1"/>
</dbReference>
<evidence type="ECO:0000256" key="6">
    <source>
        <dbReference type="ARBA" id="ARBA00023012"/>
    </source>
</evidence>
<dbReference type="GO" id="GO:0000155">
    <property type="term" value="F:phosphorelay sensor kinase activity"/>
    <property type="evidence" value="ECO:0007669"/>
    <property type="project" value="InterPro"/>
</dbReference>
<feature type="domain" description="PAS" evidence="8">
    <location>
        <begin position="1"/>
        <end position="40"/>
    </location>
</feature>
<dbReference type="Gene3D" id="3.30.565.10">
    <property type="entry name" value="Histidine kinase-like ATPase, C-terminal domain"/>
    <property type="match status" value="1"/>
</dbReference>
<dbReference type="CDD" id="cd00082">
    <property type="entry name" value="HisKA"/>
    <property type="match status" value="1"/>
</dbReference>
<dbReference type="SMART" id="SM00387">
    <property type="entry name" value="HATPase_c"/>
    <property type="match status" value="1"/>
</dbReference>
<dbReference type="InterPro" id="IPR035965">
    <property type="entry name" value="PAS-like_dom_sf"/>
</dbReference>
<dbReference type="SUPFAM" id="SSF55874">
    <property type="entry name" value="ATPase domain of HSP90 chaperone/DNA topoisomerase II/histidine kinase"/>
    <property type="match status" value="1"/>
</dbReference>
<dbReference type="Gene3D" id="3.30.450.20">
    <property type="entry name" value="PAS domain"/>
    <property type="match status" value="1"/>
</dbReference>
<dbReference type="EC" id="2.7.13.3" evidence="2"/>
<dbReference type="RefSeq" id="WP_073209839.1">
    <property type="nucleotide sequence ID" value="NZ_FRCL01000010.1"/>
</dbReference>
<sequence length="355" mass="40138">MTESSNDLIMRFDREYRHLYANPATMLYFGMQPEVFIGKTHEELGFPEADYNYWDAKIEEVYITGKQQKEVVTINDGETHTDWSLIPEFDKEGNVISVLSYTRDITDVIAAQQALKESEKNLKLINAEKDKFFSIISHDLRTPFIGFLGLTDLLMNDLSSMKSEEIEIFASKMNKSAYSLFSLLENLLEWSQMQNGLIKFNPAAINLNDEISFILNTMEESFKGKAIKVSKNILFETTISGDKHMLNAVFRNLISNAFKFTPFGGSIEILSRVGTENNIEISIKDNGIGMSEKIIQNLFSLSEKINRKGTDNEESSGLGLLLVKEYLDKHNGKTSVISQEGVGSTFIVTLPLDKN</sequence>
<dbReference type="Pfam" id="PF00512">
    <property type="entry name" value="HisKA"/>
    <property type="match status" value="1"/>
</dbReference>
<dbReference type="InterPro" id="IPR000700">
    <property type="entry name" value="PAS-assoc_C"/>
</dbReference>
<dbReference type="Pfam" id="PF02518">
    <property type="entry name" value="HATPase_c"/>
    <property type="match status" value="1"/>
</dbReference>
<dbReference type="InterPro" id="IPR036097">
    <property type="entry name" value="HisK_dim/P_sf"/>
</dbReference>
<dbReference type="NCBIfam" id="TIGR00229">
    <property type="entry name" value="sensory_box"/>
    <property type="match status" value="1"/>
</dbReference>
<feature type="domain" description="Histidine kinase" evidence="7">
    <location>
        <begin position="135"/>
        <end position="354"/>
    </location>
</feature>
<dbReference type="SUPFAM" id="SSF47384">
    <property type="entry name" value="Homodimeric domain of signal transducing histidine kinase"/>
    <property type="match status" value="1"/>
</dbReference>
<dbReference type="InterPro" id="IPR036890">
    <property type="entry name" value="HATPase_C_sf"/>
</dbReference>
<dbReference type="AlphaFoldDB" id="A0A1M7N608"/>
<dbReference type="InterPro" id="IPR003594">
    <property type="entry name" value="HATPase_dom"/>
</dbReference>
<dbReference type="SUPFAM" id="SSF55785">
    <property type="entry name" value="PYP-like sensor domain (PAS domain)"/>
    <property type="match status" value="1"/>
</dbReference>
<comment type="catalytic activity">
    <reaction evidence="1">
        <text>ATP + protein L-histidine = ADP + protein N-phospho-L-histidine.</text>
        <dbReference type="EC" id="2.7.13.3"/>
    </reaction>
</comment>
<dbReference type="STRING" id="178356.SAMN05216269_11028"/>
<dbReference type="PANTHER" id="PTHR43711:SF26">
    <property type="entry name" value="SENSOR HISTIDINE KINASE RCSC"/>
    <property type="match status" value="1"/>
</dbReference>
<dbReference type="Gene3D" id="1.10.287.130">
    <property type="match status" value="1"/>
</dbReference>
<dbReference type="OrthoDB" id="9781208at2"/>
<evidence type="ECO:0000256" key="5">
    <source>
        <dbReference type="ARBA" id="ARBA00022777"/>
    </source>
</evidence>
<dbReference type="CDD" id="cd00130">
    <property type="entry name" value="PAS"/>
    <property type="match status" value="1"/>
</dbReference>
<gene>
    <name evidence="10" type="ORF">SAMN05216269_11028</name>
</gene>
<name>A0A1M7N608_9FLAO</name>
<protein>
    <recommendedName>
        <fullName evidence="2">histidine kinase</fullName>
        <ecNumber evidence="2">2.7.13.3</ecNumber>
    </recommendedName>
</protein>
<evidence type="ECO:0000256" key="2">
    <source>
        <dbReference type="ARBA" id="ARBA00012438"/>
    </source>
</evidence>
<keyword evidence="11" id="KW-1185">Reference proteome</keyword>
<proteinExistence type="predicted"/>
<dbReference type="PROSITE" id="PS50109">
    <property type="entry name" value="HIS_KIN"/>
    <property type="match status" value="1"/>
</dbReference>
<evidence type="ECO:0000256" key="4">
    <source>
        <dbReference type="ARBA" id="ARBA00022679"/>
    </source>
</evidence>
<organism evidence="10 11">
    <name type="scientific">Flavobacterium xinjiangense</name>
    <dbReference type="NCBI Taxonomy" id="178356"/>
    <lineage>
        <taxon>Bacteria</taxon>
        <taxon>Pseudomonadati</taxon>
        <taxon>Bacteroidota</taxon>
        <taxon>Flavobacteriia</taxon>
        <taxon>Flavobacteriales</taxon>
        <taxon>Flavobacteriaceae</taxon>
        <taxon>Flavobacterium</taxon>
    </lineage>
</organism>
<evidence type="ECO:0000259" key="7">
    <source>
        <dbReference type="PROSITE" id="PS50109"/>
    </source>
</evidence>